<feature type="domain" description="Cytochrome b5 heme-binding" evidence="6">
    <location>
        <begin position="194"/>
        <end position="272"/>
    </location>
</feature>
<reference evidence="7" key="2">
    <citation type="journal article" date="2023" name="IMA Fungus">
        <title>Comparative genomic study of the Penicillium genus elucidates a diverse pangenome and 15 lateral gene transfer events.</title>
        <authorList>
            <person name="Petersen C."/>
            <person name="Sorensen T."/>
            <person name="Nielsen M.R."/>
            <person name="Sondergaard T.E."/>
            <person name="Sorensen J.L."/>
            <person name="Fitzpatrick D.A."/>
            <person name="Frisvad J.C."/>
            <person name="Nielsen K.L."/>
        </authorList>
    </citation>
    <scope>NUCLEOTIDE SEQUENCE</scope>
    <source>
        <strain evidence="7">IBT 19713</strain>
    </source>
</reference>
<organism evidence="7 8">
    <name type="scientific">Penicillium chermesinum</name>
    <dbReference type="NCBI Taxonomy" id="63820"/>
    <lineage>
        <taxon>Eukaryota</taxon>
        <taxon>Fungi</taxon>
        <taxon>Dikarya</taxon>
        <taxon>Ascomycota</taxon>
        <taxon>Pezizomycotina</taxon>
        <taxon>Eurotiomycetes</taxon>
        <taxon>Eurotiomycetidae</taxon>
        <taxon>Eurotiales</taxon>
        <taxon>Aspergillaceae</taxon>
        <taxon>Penicillium</taxon>
    </lineage>
</organism>
<dbReference type="InterPro" id="IPR001199">
    <property type="entry name" value="Cyt_B5-like_heme/steroid-bd"/>
</dbReference>
<dbReference type="SUPFAM" id="SSF55856">
    <property type="entry name" value="Cytochrome b5-like heme/steroid binding domain"/>
    <property type="match status" value="1"/>
</dbReference>
<dbReference type="InterPro" id="IPR018506">
    <property type="entry name" value="Cyt_B5_heme-BS"/>
</dbReference>
<protein>
    <submittedName>
        <fullName evidence="7">Heme/steroid binding protein</fullName>
    </submittedName>
</protein>
<dbReference type="EMBL" id="JAPQKS010000003">
    <property type="protein sequence ID" value="KAJ5239454.1"/>
    <property type="molecule type" value="Genomic_DNA"/>
</dbReference>
<dbReference type="InterPro" id="IPR051872">
    <property type="entry name" value="Cytochrome_b5/Flavoprotein_Rdt"/>
</dbReference>
<name>A0A9W9TTZ6_9EURO</name>
<evidence type="ECO:0000256" key="5">
    <source>
        <dbReference type="SAM" id="MobiDB-lite"/>
    </source>
</evidence>
<dbReference type="Gene3D" id="3.10.120.10">
    <property type="entry name" value="Cytochrome b5-like heme/steroid binding domain"/>
    <property type="match status" value="1"/>
</dbReference>
<feature type="region of interest" description="Disordered" evidence="5">
    <location>
        <begin position="1"/>
        <end position="164"/>
    </location>
</feature>
<dbReference type="PANTHER" id="PTHR46237:SF1">
    <property type="entry name" value="CYTOCHROME B5 REDUCTASE 4"/>
    <property type="match status" value="1"/>
</dbReference>
<dbReference type="RefSeq" id="XP_058332373.1">
    <property type="nucleotide sequence ID" value="XM_058473370.1"/>
</dbReference>
<dbReference type="SMART" id="SM01117">
    <property type="entry name" value="Cyt-b5"/>
    <property type="match status" value="1"/>
</dbReference>
<sequence>MDLLSRYLPWPSNRSTSGTDPSSEPTDPAPEPSAPQSPEQSRPTPSSVPAPPTLIAPTISLDNETDNQKEPPAPTESPAPQNSNQISQKSTATGNHGPSQPETSKPTVPQSITPQPAPTPSANPSSLMPPPAAPVPRVRQTPLPNRTPGGLQPPRVGDSPRAPLSAAGAARLNWAAFASNPKNKLRGEDVPSEFIRVTPSMLKAHNGRKGRDAWTSYQGKVYNISPYLPYHPGGKGEILRGAGKDSGKLFQEVHPWVNWDGILNECLIGILVSEDTPTENRLDAMD</sequence>
<evidence type="ECO:0000256" key="2">
    <source>
        <dbReference type="ARBA" id="ARBA00022723"/>
    </source>
</evidence>
<dbReference type="PRINTS" id="PR01217">
    <property type="entry name" value="PRICHEXTENSN"/>
</dbReference>
<dbReference type="PROSITE" id="PS00191">
    <property type="entry name" value="CYTOCHROME_B5_1"/>
    <property type="match status" value="1"/>
</dbReference>
<feature type="compositionally biased region" description="Polar residues" evidence="5">
    <location>
        <begin position="12"/>
        <end position="25"/>
    </location>
</feature>
<keyword evidence="3 4" id="KW-0408">Iron</keyword>
<reference evidence="7" key="1">
    <citation type="submission" date="2022-11" db="EMBL/GenBank/DDBJ databases">
        <authorList>
            <person name="Petersen C."/>
        </authorList>
    </citation>
    <scope>NUCLEOTIDE SEQUENCE</scope>
    <source>
        <strain evidence="7">IBT 19713</strain>
    </source>
</reference>
<dbReference type="PROSITE" id="PS50255">
    <property type="entry name" value="CYTOCHROME_B5_2"/>
    <property type="match status" value="1"/>
</dbReference>
<evidence type="ECO:0000256" key="1">
    <source>
        <dbReference type="ARBA" id="ARBA00022617"/>
    </source>
</evidence>
<dbReference type="Pfam" id="PF00173">
    <property type="entry name" value="Cyt-b5"/>
    <property type="match status" value="1"/>
</dbReference>
<keyword evidence="2 4" id="KW-0479">Metal-binding</keyword>
<dbReference type="InterPro" id="IPR036400">
    <property type="entry name" value="Cyt_B5-like_heme/steroid_sf"/>
</dbReference>
<gene>
    <name evidence="7" type="ORF">N7468_004073</name>
</gene>
<evidence type="ECO:0000256" key="3">
    <source>
        <dbReference type="ARBA" id="ARBA00023004"/>
    </source>
</evidence>
<comment type="caution">
    <text evidence="7">The sequence shown here is derived from an EMBL/GenBank/DDBJ whole genome shotgun (WGS) entry which is preliminary data.</text>
</comment>
<evidence type="ECO:0000259" key="6">
    <source>
        <dbReference type="PROSITE" id="PS50255"/>
    </source>
</evidence>
<evidence type="ECO:0000313" key="8">
    <source>
        <dbReference type="Proteomes" id="UP001150941"/>
    </source>
</evidence>
<evidence type="ECO:0000313" key="7">
    <source>
        <dbReference type="EMBL" id="KAJ5239454.1"/>
    </source>
</evidence>
<evidence type="ECO:0000256" key="4">
    <source>
        <dbReference type="RuleBase" id="RU362121"/>
    </source>
</evidence>
<feature type="compositionally biased region" description="Pro residues" evidence="5">
    <location>
        <begin position="115"/>
        <end position="134"/>
    </location>
</feature>
<dbReference type="OrthoDB" id="432299at2759"/>
<dbReference type="GeneID" id="83200673"/>
<dbReference type="AlphaFoldDB" id="A0A9W9TTZ6"/>
<dbReference type="GO" id="GO:0005737">
    <property type="term" value="C:cytoplasm"/>
    <property type="evidence" value="ECO:0007669"/>
    <property type="project" value="TreeGrafter"/>
</dbReference>
<keyword evidence="1 4" id="KW-0349">Heme</keyword>
<dbReference type="PANTHER" id="PTHR46237">
    <property type="entry name" value="CYTOCHROME B5 REDUCTASE 4 FAMILY MEMBER"/>
    <property type="match status" value="1"/>
</dbReference>
<keyword evidence="8" id="KW-1185">Reference proteome</keyword>
<accession>A0A9W9TTZ6</accession>
<dbReference type="GO" id="GO:0046872">
    <property type="term" value="F:metal ion binding"/>
    <property type="evidence" value="ECO:0007669"/>
    <property type="project" value="UniProtKB-UniRule"/>
</dbReference>
<comment type="similarity">
    <text evidence="4">Belongs to the cytochrome b5 family.</text>
</comment>
<dbReference type="FunFam" id="3.10.120.10:FF:000001">
    <property type="entry name" value="Cytochrome b5 reductase 4"/>
    <property type="match status" value="1"/>
</dbReference>
<dbReference type="Proteomes" id="UP001150941">
    <property type="component" value="Unassembled WGS sequence"/>
</dbReference>
<dbReference type="GO" id="GO:0004128">
    <property type="term" value="F:cytochrome-b5 reductase activity, acting on NAD(P)H"/>
    <property type="evidence" value="ECO:0007669"/>
    <property type="project" value="TreeGrafter"/>
</dbReference>
<feature type="compositionally biased region" description="Polar residues" evidence="5">
    <location>
        <begin position="78"/>
        <end position="114"/>
    </location>
</feature>
<dbReference type="GO" id="GO:0020037">
    <property type="term" value="F:heme binding"/>
    <property type="evidence" value="ECO:0007669"/>
    <property type="project" value="UniProtKB-UniRule"/>
</dbReference>
<proteinExistence type="inferred from homology"/>